<evidence type="ECO:0000313" key="6">
    <source>
        <dbReference type="EMBL" id="KRK43470.1"/>
    </source>
</evidence>
<dbReference type="Proteomes" id="UP000050964">
    <property type="component" value="Unassembled WGS sequence"/>
</dbReference>
<keyword evidence="4" id="KW-0804">Transcription</keyword>
<dbReference type="PRINTS" id="PR00040">
    <property type="entry name" value="HTHMERR"/>
</dbReference>
<dbReference type="InterPro" id="IPR009061">
    <property type="entry name" value="DNA-bd_dom_put_sf"/>
</dbReference>
<dbReference type="GO" id="GO:0003700">
    <property type="term" value="F:DNA-binding transcription factor activity"/>
    <property type="evidence" value="ECO:0007669"/>
    <property type="project" value="InterPro"/>
</dbReference>
<name>A0A837RK36_9LACO</name>
<reference evidence="6 7" key="1">
    <citation type="journal article" date="2015" name="Genome Announc.">
        <title>Expanding the biotechnology potential of lactobacilli through comparative genomics of 213 strains and associated genera.</title>
        <authorList>
            <person name="Sun Z."/>
            <person name="Harris H.M."/>
            <person name="McCann A."/>
            <person name="Guo C."/>
            <person name="Argimon S."/>
            <person name="Zhang W."/>
            <person name="Yang X."/>
            <person name="Jeffery I.B."/>
            <person name="Cooney J.C."/>
            <person name="Kagawa T.F."/>
            <person name="Liu W."/>
            <person name="Song Y."/>
            <person name="Salvetti E."/>
            <person name="Wrobel A."/>
            <person name="Rasinkangas P."/>
            <person name="Parkhill J."/>
            <person name="Rea M.C."/>
            <person name="O'Sullivan O."/>
            <person name="Ritari J."/>
            <person name="Douillard F.P."/>
            <person name="Paul Ross R."/>
            <person name="Yang R."/>
            <person name="Briner A.E."/>
            <person name="Felis G.E."/>
            <person name="de Vos W.M."/>
            <person name="Barrangou R."/>
            <person name="Klaenhammer T.R."/>
            <person name="Caufield P.W."/>
            <person name="Cui Y."/>
            <person name="Zhang H."/>
            <person name="O'Toole P.W."/>
        </authorList>
    </citation>
    <scope>NUCLEOTIDE SEQUENCE [LARGE SCALE GENOMIC DNA]</scope>
    <source>
        <strain evidence="6 7">JCM 15951</strain>
    </source>
</reference>
<dbReference type="Gene3D" id="1.10.490.50">
    <property type="entry name" value="Antibiotic binding domain of TipA-like multidrug resistance regulators"/>
    <property type="match status" value="1"/>
</dbReference>
<keyword evidence="1" id="KW-0805">Transcription regulation</keyword>
<protein>
    <submittedName>
        <fullName evidence="6">MerR family transcriptional regulator</fullName>
    </submittedName>
</protein>
<dbReference type="SUPFAM" id="SSF89082">
    <property type="entry name" value="Antibiotic binding domain of TipA-like multidrug resistance regulators"/>
    <property type="match status" value="1"/>
</dbReference>
<dbReference type="PROSITE" id="PS50937">
    <property type="entry name" value="HTH_MERR_2"/>
    <property type="match status" value="1"/>
</dbReference>
<dbReference type="CDD" id="cd01106">
    <property type="entry name" value="HTH_TipAL-Mta"/>
    <property type="match status" value="1"/>
</dbReference>
<dbReference type="InterPro" id="IPR036244">
    <property type="entry name" value="TipA-like_antibiotic-bd"/>
</dbReference>
<gene>
    <name evidence="6" type="ORF">FD26_GL001927</name>
</gene>
<keyword evidence="2" id="KW-0238">DNA-binding</keyword>
<dbReference type="GO" id="GO:0003677">
    <property type="term" value="F:DNA binding"/>
    <property type="evidence" value="ECO:0007669"/>
    <property type="project" value="UniProtKB-KW"/>
</dbReference>
<dbReference type="AlphaFoldDB" id="A0A837RK36"/>
<dbReference type="InterPro" id="IPR000551">
    <property type="entry name" value="MerR-type_HTH_dom"/>
</dbReference>
<proteinExistence type="predicted"/>
<accession>A0A837RK36</accession>
<keyword evidence="3" id="KW-0010">Activator</keyword>
<evidence type="ECO:0000256" key="1">
    <source>
        <dbReference type="ARBA" id="ARBA00023015"/>
    </source>
</evidence>
<evidence type="ECO:0000256" key="3">
    <source>
        <dbReference type="ARBA" id="ARBA00023159"/>
    </source>
</evidence>
<evidence type="ECO:0000259" key="5">
    <source>
        <dbReference type="PROSITE" id="PS50937"/>
    </source>
</evidence>
<dbReference type="InterPro" id="IPR012925">
    <property type="entry name" value="TipAS_dom"/>
</dbReference>
<evidence type="ECO:0000256" key="4">
    <source>
        <dbReference type="ARBA" id="ARBA00023163"/>
    </source>
</evidence>
<evidence type="ECO:0000256" key="2">
    <source>
        <dbReference type="ARBA" id="ARBA00023125"/>
    </source>
</evidence>
<feature type="domain" description="HTH merR-type" evidence="5">
    <location>
        <begin position="8"/>
        <end position="77"/>
    </location>
</feature>
<organism evidence="6 7">
    <name type="scientific">Companilactobacillus crustorum JCM 15951</name>
    <dbReference type="NCBI Taxonomy" id="1423737"/>
    <lineage>
        <taxon>Bacteria</taxon>
        <taxon>Bacillati</taxon>
        <taxon>Bacillota</taxon>
        <taxon>Bacilli</taxon>
        <taxon>Lactobacillales</taxon>
        <taxon>Lactobacillaceae</taxon>
        <taxon>Companilactobacillus</taxon>
    </lineage>
</organism>
<dbReference type="EMBL" id="AZDB01000007">
    <property type="protein sequence ID" value="KRK43470.1"/>
    <property type="molecule type" value="Genomic_DNA"/>
</dbReference>
<dbReference type="PANTHER" id="PTHR30204">
    <property type="entry name" value="REDOX-CYCLING DRUG-SENSING TRANSCRIPTIONAL ACTIVATOR SOXR"/>
    <property type="match status" value="1"/>
</dbReference>
<dbReference type="Pfam" id="PF07739">
    <property type="entry name" value="TipAS"/>
    <property type="match status" value="1"/>
</dbReference>
<dbReference type="Gene3D" id="1.10.1660.10">
    <property type="match status" value="1"/>
</dbReference>
<sequence>MLGAIIMKYTIKKLAELADISTRTLRYYDQIGLLKPSEKNNNNYRIYNEKNVNKLQQIMFYRALGFPLKKIKQLMDDPNFSEITALREQQQLLLAKQATINSLLTNIDETIKNYYGEGKMTDKDKFKAFKEQQIASNENEYGSEIRSQYDPKIIDKSNQKYINLSESDFKKMNQLEAEMIKNLLDLKHADKFDKQLASNIYQEHKEWLEFTWPDYTKAAHRSLADLYINDDRFGSYYNDKAKEDVVKLLHDVIYQFTE</sequence>
<dbReference type="SMART" id="SM00422">
    <property type="entry name" value="HTH_MERR"/>
    <property type="match status" value="1"/>
</dbReference>
<evidence type="ECO:0000313" key="7">
    <source>
        <dbReference type="Proteomes" id="UP000050964"/>
    </source>
</evidence>
<dbReference type="Pfam" id="PF13411">
    <property type="entry name" value="MerR_1"/>
    <property type="match status" value="1"/>
</dbReference>
<dbReference type="InterPro" id="IPR047057">
    <property type="entry name" value="MerR_fam"/>
</dbReference>
<dbReference type="PANTHER" id="PTHR30204:SF90">
    <property type="entry name" value="HTH-TYPE TRANSCRIPTIONAL ACTIVATOR MTA"/>
    <property type="match status" value="1"/>
</dbReference>
<comment type="caution">
    <text evidence="6">The sequence shown here is derived from an EMBL/GenBank/DDBJ whole genome shotgun (WGS) entry which is preliminary data.</text>
</comment>
<dbReference type="SUPFAM" id="SSF46955">
    <property type="entry name" value="Putative DNA-binding domain"/>
    <property type="match status" value="1"/>
</dbReference>